<dbReference type="GO" id="GO:0016829">
    <property type="term" value="F:lyase activity"/>
    <property type="evidence" value="ECO:0007669"/>
    <property type="project" value="UniProtKB-KW"/>
</dbReference>
<dbReference type="Gene3D" id="1.50.10.100">
    <property type="entry name" value="Chondroitin AC/alginate lyase"/>
    <property type="match status" value="1"/>
</dbReference>
<name>A0A3Q9FSA3_9BACT</name>
<evidence type="ECO:0000256" key="1">
    <source>
        <dbReference type="ARBA" id="ARBA00004418"/>
    </source>
</evidence>
<dbReference type="GO" id="GO:0042597">
    <property type="term" value="C:periplasmic space"/>
    <property type="evidence" value="ECO:0007669"/>
    <property type="project" value="UniProtKB-SubCell"/>
</dbReference>
<evidence type="ECO:0000313" key="8">
    <source>
        <dbReference type="Proteomes" id="UP000267268"/>
    </source>
</evidence>
<evidence type="ECO:0000259" key="5">
    <source>
        <dbReference type="Pfam" id="PF07940"/>
    </source>
</evidence>
<dbReference type="KEGG" id="fll:EI427_15445"/>
<evidence type="ECO:0000256" key="4">
    <source>
        <dbReference type="ARBA" id="ARBA00023239"/>
    </source>
</evidence>
<feature type="domain" description="Heparinase II/III-like C-terminal" evidence="5">
    <location>
        <begin position="409"/>
        <end position="572"/>
    </location>
</feature>
<evidence type="ECO:0000256" key="3">
    <source>
        <dbReference type="ARBA" id="ARBA00022764"/>
    </source>
</evidence>
<evidence type="ECO:0000259" key="6">
    <source>
        <dbReference type="Pfam" id="PF16889"/>
    </source>
</evidence>
<keyword evidence="8" id="KW-1185">Reference proteome</keyword>
<feature type="domain" description="Heparin-sulfate lyase N-terminal" evidence="6">
    <location>
        <begin position="87"/>
        <end position="315"/>
    </location>
</feature>
<evidence type="ECO:0000256" key="2">
    <source>
        <dbReference type="ARBA" id="ARBA00022729"/>
    </source>
</evidence>
<dbReference type="Gene3D" id="2.70.98.70">
    <property type="match status" value="1"/>
</dbReference>
<evidence type="ECO:0000313" key="7">
    <source>
        <dbReference type="EMBL" id="AZQ63565.1"/>
    </source>
</evidence>
<dbReference type="PANTHER" id="PTHR39210">
    <property type="entry name" value="HEPARIN-SULFATE LYASE"/>
    <property type="match status" value="1"/>
</dbReference>
<dbReference type="InterPro" id="IPR012480">
    <property type="entry name" value="Hepar_II_III_C"/>
</dbReference>
<dbReference type="InterPro" id="IPR031680">
    <property type="entry name" value="Hepar_II_III_N"/>
</dbReference>
<protein>
    <submittedName>
        <fullName evidence="7">Alginate lyase family protein</fullName>
    </submittedName>
</protein>
<dbReference type="SUPFAM" id="SSF48230">
    <property type="entry name" value="Chondroitin AC/alginate lyase"/>
    <property type="match status" value="1"/>
</dbReference>
<dbReference type="EMBL" id="CP034562">
    <property type="protein sequence ID" value="AZQ63565.1"/>
    <property type="molecule type" value="Genomic_DNA"/>
</dbReference>
<dbReference type="Pfam" id="PF16889">
    <property type="entry name" value="Hepar_II_III_N"/>
    <property type="match status" value="1"/>
</dbReference>
<sequence>MFSRLNTLKQIYSNMGSRYFVFRIKYEISKKTGSLRKKFPVNPSVRSFISVKDWRKSKTPFFINNISIENLDESKIINDYNKILEGKFNFFSAKEYDLGTDYDWITNPDSNFQYDINKHWVDIEDLSKEAGDIKFVWEKSRFSWVYRIIQYDLLMSNDSSSFIFNQIESWIDSNPVNQGPNYKCSQEISLRILNWTYCLFFYKTSEYLTNKLFEKIINSIYWQFDHIYKNIDFSRIAVRNNHAITECMTLFLSKYLYPFIEETEEWSKNGLKWFENEIEYQIYDDGSFLQFSMNYHRVVIQLLTWAIVLSKKNNITLSKTTIERAKLSLNFLFQFQDKNSGYLPNYGANDGALFFPFSTSEYRDYRPQLNSLHCALYDSHLYSDFKSQAEATFYGYENLKVLPKLKYSELISFKTGGYYGFRIQKDDIFCLIRCASYKDRPSQSDNLHFDLFYKGENLLIDAGSFKYNTKDEYINYFNGTQSHNTCSLEGYNQMRKGSRFIWYNWIKKSRAKLYRDRNFIIFEGSFEGYKEIGNNIVHNRKIKYDFDLKEFEIVDEFKNSRDFMMHQHWHYINSDNFIISSDSTFEEKKKGWYSTKYGVKEESNWLIYKSKSDRLTTKIKLLKIK</sequence>
<dbReference type="OrthoDB" id="7335480at2"/>
<accession>A0A3Q9FSA3</accession>
<comment type="subcellular location">
    <subcellularLocation>
        <location evidence="1">Periplasm</location>
    </subcellularLocation>
</comment>
<proteinExistence type="predicted"/>
<reference evidence="7 8" key="1">
    <citation type="submission" date="2018-12" db="EMBL/GenBank/DDBJ databases">
        <title>Flammeovirga pectinis sp. nov., isolated from the gut of the Korean scallop, Patinopecten yessoensis.</title>
        <authorList>
            <person name="Bae J.-W."/>
            <person name="Jeong Y.-S."/>
            <person name="Kang W."/>
        </authorList>
    </citation>
    <scope>NUCLEOTIDE SEQUENCE [LARGE SCALE GENOMIC DNA]</scope>
    <source>
        <strain evidence="7 8">L12M1</strain>
    </source>
</reference>
<organism evidence="7 8">
    <name type="scientific">Flammeovirga pectinis</name>
    <dbReference type="NCBI Taxonomy" id="2494373"/>
    <lineage>
        <taxon>Bacteria</taxon>
        <taxon>Pseudomonadati</taxon>
        <taxon>Bacteroidota</taxon>
        <taxon>Cytophagia</taxon>
        <taxon>Cytophagales</taxon>
        <taxon>Flammeovirgaceae</taxon>
        <taxon>Flammeovirga</taxon>
    </lineage>
</organism>
<keyword evidence="3" id="KW-0574">Periplasm</keyword>
<keyword evidence="4 7" id="KW-0456">Lyase</keyword>
<dbReference type="PANTHER" id="PTHR39210:SF1">
    <property type="entry name" value="HEPARIN-SULFATE LYASE"/>
    <property type="match status" value="1"/>
</dbReference>
<dbReference type="AlphaFoldDB" id="A0A3Q9FSA3"/>
<dbReference type="InterPro" id="IPR008929">
    <property type="entry name" value="Chondroitin_lyas"/>
</dbReference>
<gene>
    <name evidence="7" type="ORF">EI427_15445</name>
</gene>
<dbReference type="Pfam" id="PF07940">
    <property type="entry name" value="Hepar_II_III_C"/>
    <property type="match status" value="1"/>
</dbReference>
<keyword evidence="2" id="KW-0732">Signal</keyword>
<dbReference type="Proteomes" id="UP000267268">
    <property type="component" value="Chromosome 1"/>
</dbReference>